<proteinExistence type="predicted"/>
<dbReference type="AlphaFoldDB" id="A0AAW2RNJ8"/>
<feature type="coiled-coil region" evidence="1">
    <location>
        <begin position="740"/>
        <end position="820"/>
    </location>
</feature>
<protein>
    <submittedName>
        <fullName evidence="2">Uncharacterized protein</fullName>
    </submittedName>
</protein>
<accession>A0AAW2RNJ8</accession>
<feature type="coiled-coil region" evidence="1">
    <location>
        <begin position="1"/>
        <end position="137"/>
    </location>
</feature>
<feature type="coiled-coil region" evidence="1">
    <location>
        <begin position="313"/>
        <end position="340"/>
    </location>
</feature>
<dbReference type="PANTHER" id="PTHR45287:SF4">
    <property type="entry name" value="OS03G0691500 PROTEIN"/>
    <property type="match status" value="1"/>
</dbReference>
<evidence type="ECO:0000313" key="2">
    <source>
        <dbReference type="EMBL" id="KAL0381679.1"/>
    </source>
</evidence>
<name>A0AAW2RNJ8_9LAMI</name>
<dbReference type="InterPro" id="IPR040262">
    <property type="entry name" value="At4g38062-like"/>
</dbReference>
<feature type="coiled-coil region" evidence="1">
    <location>
        <begin position="456"/>
        <end position="504"/>
    </location>
</feature>
<reference evidence="2" key="1">
    <citation type="submission" date="2020-06" db="EMBL/GenBank/DDBJ databases">
        <authorList>
            <person name="Li T."/>
            <person name="Hu X."/>
            <person name="Zhang T."/>
            <person name="Song X."/>
            <person name="Zhang H."/>
            <person name="Dai N."/>
            <person name="Sheng W."/>
            <person name="Hou X."/>
            <person name="Wei L."/>
        </authorList>
    </citation>
    <scope>NUCLEOTIDE SEQUENCE</scope>
    <source>
        <strain evidence="2">G01</strain>
        <tissue evidence="2">Leaf</tissue>
    </source>
</reference>
<evidence type="ECO:0000256" key="1">
    <source>
        <dbReference type="SAM" id="Coils"/>
    </source>
</evidence>
<dbReference type="PANTHER" id="PTHR45287">
    <property type="entry name" value="OS03G0691500 PROTEIN"/>
    <property type="match status" value="1"/>
</dbReference>
<feature type="coiled-coil region" evidence="1">
    <location>
        <begin position="172"/>
        <end position="266"/>
    </location>
</feature>
<reference evidence="2" key="2">
    <citation type="journal article" date="2024" name="Plant">
        <title>Genomic evolution and insights into agronomic trait innovations of Sesamum species.</title>
        <authorList>
            <person name="Miao H."/>
            <person name="Wang L."/>
            <person name="Qu L."/>
            <person name="Liu H."/>
            <person name="Sun Y."/>
            <person name="Le M."/>
            <person name="Wang Q."/>
            <person name="Wei S."/>
            <person name="Zheng Y."/>
            <person name="Lin W."/>
            <person name="Duan Y."/>
            <person name="Cao H."/>
            <person name="Xiong S."/>
            <person name="Wang X."/>
            <person name="Wei L."/>
            <person name="Li C."/>
            <person name="Ma Q."/>
            <person name="Ju M."/>
            <person name="Zhao R."/>
            <person name="Li G."/>
            <person name="Mu C."/>
            <person name="Tian Q."/>
            <person name="Mei H."/>
            <person name="Zhang T."/>
            <person name="Gao T."/>
            <person name="Zhang H."/>
        </authorList>
    </citation>
    <scope>NUCLEOTIDE SEQUENCE</scope>
    <source>
        <strain evidence="2">G01</strain>
    </source>
</reference>
<gene>
    <name evidence="2" type="ORF">Sangu_0232200</name>
</gene>
<dbReference type="EMBL" id="JACGWK010000001">
    <property type="protein sequence ID" value="KAL0381679.1"/>
    <property type="molecule type" value="Genomic_DNA"/>
</dbReference>
<feature type="coiled-coil region" evidence="1">
    <location>
        <begin position="561"/>
        <end position="644"/>
    </location>
</feature>
<comment type="caution">
    <text evidence="2">The sequence shown here is derived from an EMBL/GenBank/DDBJ whole genome shotgun (WGS) entry which is preliminary data.</text>
</comment>
<sequence>MDGVYEELDEARAEIEKLREEYRIKAELAGSLKRAHNEQLSKNKEASSKLEKLAQELSEKDYEISTARGMCEELKSTLTEKESIIKNLSSAHDTLRVDCNEKLRRCEEENKALGSALDDANAKHMDQELLISALKEEVEGVKRLLSFSQKKCLETENRTNVSKESGQREDMFVKLEEESRKFEDQLKWKKEQFAHLEEAHKKLRNEVRMKEKEWEKEKAELLDGILSLEMKLESQTRISQDLQQRLEMCNQALAHAESKRKLLEVQLLESRTSFDSVCVEYEDAKLNFENLTAQRDQEIASLRSSLGTKEILYREMEYQFKKLEQEKQELLVSVKELQEVQIRVAGTSSSSKLQNKLKSLEQVHKGCSTNLKTRESEWRSQMEKLSEELNCCRSALKSRDTSLNELNRELEACDSLILKLELLNQETSLVLLVLKSEFREAQLRLADNRSCMDLKNMQMQENVNELLEQLENKKAALTSVQQDLEEEREKVITLSKKVQTLEELQFPLQKELERLKEMLKESKTCQVQTEEQVLQIQSDLEKVHDALDRANGELYEKFCEANQIEFELQIWKSIAEQLEENLKQNHQMRREVEASLLAQMEVELNLKQEKESLSHQLEEKDERIDDLQKQLVEVNESVKVVENAGAETETSFGIAEGGRQIEKHEAENLHQLVEEKDQRIYDLQQLVASLEQEFDSSTASFSSRLSQMQTEMTGLRKSWEQIKAAEVFKEMEIQEKNLMIVELENDLGSSKTKIQEIEVQLEKKELELRRLVCELEAKISTSDKTIKKLRENSMNLSSENNNLVNSMDSLSDRMERLTAEDMQLMESLGKIVQAIDVSRPSQPGFNSDDEDDYDDPVKENISIIVSSPLTKRVEAIHDNERSPLRAINT</sequence>
<organism evidence="2">
    <name type="scientific">Sesamum angustifolium</name>
    <dbReference type="NCBI Taxonomy" id="2727405"/>
    <lineage>
        <taxon>Eukaryota</taxon>
        <taxon>Viridiplantae</taxon>
        <taxon>Streptophyta</taxon>
        <taxon>Embryophyta</taxon>
        <taxon>Tracheophyta</taxon>
        <taxon>Spermatophyta</taxon>
        <taxon>Magnoliopsida</taxon>
        <taxon>eudicotyledons</taxon>
        <taxon>Gunneridae</taxon>
        <taxon>Pentapetalae</taxon>
        <taxon>asterids</taxon>
        <taxon>lamiids</taxon>
        <taxon>Lamiales</taxon>
        <taxon>Pedaliaceae</taxon>
        <taxon>Sesamum</taxon>
    </lineage>
</organism>
<keyword evidence="1" id="KW-0175">Coiled coil</keyword>